<sequence length="163" mass="18402">MLGHLDFSRPDASCDGLGAVLSQVTSGKERARSIAFGSKSLNRAQSRYPAHHLEFLALKWVVCDKFSHWLKGHTFTWTDNNLLTHILTKPKLDACKQLWVVKLAAYDFNIKYIPAPKNTVADALSRAPFVDGRISHRLIRESYEVLQADSEKLSSCSVQDLFR</sequence>
<accession>A0AAD7WUZ1</accession>
<dbReference type="AlphaFoldDB" id="A0AAD7WUZ1"/>
<dbReference type="Proteomes" id="UP001221898">
    <property type="component" value="Unassembled WGS sequence"/>
</dbReference>
<dbReference type="InterPro" id="IPR043502">
    <property type="entry name" value="DNA/RNA_pol_sf"/>
</dbReference>
<keyword evidence="5" id="KW-0378">Hydrolase</keyword>
<dbReference type="FunFam" id="3.10.20.370:FF:000001">
    <property type="entry name" value="Retrovirus-related Pol polyprotein from transposon 17.6-like protein"/>
    <property type="match status" value="1"/>
</dbReference>
<evidence type="ECO:0000256" key="4">
    <source>
        <dbReference type="ARBA" id="ARBA00022759"/>
    </source>
</evidence>
<keyword evidence="2" id="KW-0548">Nucleotidyltransferase</keyword>
<dbReference type="GO" id="GO:0004519">
    <property type="term" value="F:endonuclease activity"/>
    <property type="evidence" value="ECO:0007669"/>
    <property type="project" value="UniProtKB-KW"/>
</dbReference>
<keyword evidence="9" id="KW-1185">Reference proteome</keyword>
<keyword evidence="1" id="KW-0808">Transferase</keyword>
<dbReference type="SUPFAM" id="SSF56672">
    <property type="entry name" value="DNA/RNA polymerases"/>
    <property type="match status" value="1"/>
</dbReference>
<organism evidence="8 9">
    <name type="scientific">Aldrovandia affinis</name>
    <dbReference type="NCBI Taxonomy" id="143900"/>
    <lineage>
        <taxon>Eukaryota</taxon>
        <taxon>Metazoa</taxon>
        <taxon>Chordata</taxon>
        <taxon>Craniata</taxon>
        <taxon>Vertebrata</taxon>
        <taxon>Euteleostomi</taxon>
        <taxon>Actinopterygii</taxon>
        <taxon>Neopterygii</taxon>
        <taxon>Teleostei</taxon>
        <taxon>Notacanthiformes</taxon>
        <taxon>Halosauridae</taxon>
        <taxon>Aldrovandia</taxon>
    </lineage>
</organism>
<dbReference type="Pfam" id="PF17917">
    <property type="entry name" value="RT_RNaseH"/>
    <property type="match status" value="1"/>
</dbReference>
<evidence type="ECO:0000259" key="7">
    <source>
        <dbReference type="Pfam" id="PF17917"/>
    </source>
</evidence>
<dbReference type="PANTHER" id="PTHR34072:SF49">
    <property type="entry name" value="RIBONUCLEASE H"/>
    <property type="match status" value="1"/>
</dbReference>
<keyword evidence="4" id="KW-0255">Endonuclease</keyword>
<dbReference type="GO" id="GO:0016787">
    <property type="term" value="F:hydrolase activity"/>
    <property type="evidence" value="ECO:0007669"/>
    <property type="project" value="UniProtKB-KW"/>
</dbReference>
<evidence type="ECO:0000256" key="1">
    <source>
        <dbReference type="ARBA" id="ARBA00022679"/>
    </source>
</evidence>
<name>A0AAD7WUZ1_9TELE</name>
<dbReference type="GO" id="GO:0003964">
    <property type="term" value="F:RNA-directed DNA polymerase activity"/>
    <property type="evidence" value="ECO:0007669"/>
    <property type="project" value="UniProtKB-KW"/>
</dbReference>
<evidence type="ECO:0000256" key="6">
    <source>
        <dbReference type="ARBA" id="ARBA00022918"/>
    </source>
</evidence>
<keyword evidence="6" id="KW-0695">RNA-directed DNA polymerase</keyword>
<dbReference type="Gene3D" id="3.10.20.370">
    <property type="match status" value="1"/>
</dbReference>
<evidence type="ECO:0000256" key="5">
    <source>
        <dbReference type="ARBA" id="ARBA00022801"/>
    </source>
</evidence>
<protein>
    <recommendedName>
        <fullName evidence="7">Reverse transcriptase RNase H-like domain-containing protein</fullName>
    </recommendedName>
</protein>
<feature type="domain" description="Reverse transcriptase RNase H-like" evidence="7">
    <location>
        <begin position="11"/>
        <end position="106"/>
    </location>
</feature>
<evidence type="ECO:0000313" key="8">
    <source>
        <dbReference type="EMBL" id="KAJ8409993.1"/>
    </source>
</evidence>
<dbReference type="EMBL" id="JAINUG010000028">
    <property type="protein sequence ID" value="KAJ8409993.1"/>
    <property type="molecule type" value="Genomic_DNA"/>
</dbReference>
<evidence type="ECO:0000313" key="9">
    <source>
        <dbReference type="Proteomes" id="UP001221898"/>
    </source>
</evidence>
<dbReference type="InterPro" id="IPR041373">
    <property type="entry name" value="RT_RNaseH"/>
</dbReference>
<evidence type="ECO:0000256" key="3">
    <source>
        <dbReference type="ARBA" id="ARBA00022722"/>
    </source>
</evidence>
<evidence type="ECO:0000256" key="2">
    <source>
        <dbReference type="ARBA" id="ARBA00022695"/>
    </source>
</evidence>
<comment type="caution">
    <text evidence="8">The sequence shown here is derived from an EMBL/GenBank/DDBJ whole genome shotgun (WGS) entry which is preliminary data.</text>
</comment>
<gene>
    <name evidence="8" type="ORF">AAFF_G00210340</name>
</gene>
<reference evidence="8" key="1">
    <citation type="journal article" date="2023" name="Science">
        <title>Genome structures resolve the early diversification of teleost fishes.</title>
        <authorList>
            <person name="Parey E."/>
            <person name="Louis A."/>
            <person name="Montfort J."/>
            <person name="Bouchez O."/>
            <person name="Roques C."/>
            <person name="Iampietro C."/>
            <person name="Lluch J."/>
            <person name="Castinel A."/>
            <person name="Donnadieu C."/>
            <person name="Desvignes T."/>
            <person name="Floi Bucao C."/>
            <person name="Jouanno E."/>
            <person name="Wen M."/>
            <person name="Mejri S."/>
            <person name="Dirks R."/>
            <person name="Jansen H."/>
            <person name="Henkel C."/>
            <person name="Chen W.J."/>
            <person name="Zahm M."/>
            <person name="Cabau C."/>
            <person name="Klopp C."/>
            <person name="Thompson A.W."/>
            <person name="Robinson-Rechavi M."/>
            <person name="Braasch I."/>
            <person name="Lecointre G."/>
            <person name="Bobe J."/>
            <person name="Postlethwait J.H."/>
            <person name="Berthelot C."/>
            <person name="Roest Crollius H."/>
            <person name="Guiguen Y."/>
        </authorList>
    </citation>
    <scope>NUCLEOTIDE SEQUENCE</scope>
    <source>
        <strain evidence="8">NC1722</strain>
    </source>
</reference>
<keyword evidence="3" id="KW-0540">Nuclease</keyword>
<dbReference type="PANTHER" id="PTHR34072">
    <property type="entry name" value="ENZYMATIC POLYPROTEIN-RELATED"/>
    <property type="match status" value="1"/>
</dbReference>
<dbReference type="CDD" id="cd09274">
    <property type="entry name" value="RNase_HI_RT_Ty3"/>
    <property type="match status" value="1"/>
</dbReference>
<proteinExistence type="predicted"/>